<protein>
    <submittedName>
        <fullName evidence="2">Uncharacterized protein</fullName>
    </submittedName>
</protein>
<dbReference type="STRING" id="1108595.BKX93_01545"/>
<accession>A0A1D9LBZ8</accession>
<evidence type="ECO:0000313" key="2">
    <source>
        <dbReference type="EMBL" id="AOZ48806.1"/>
    </source>
</evidence>
<dbReference type="Proteomes" id="UP000178776">
    <property type="component" value="Chromosome"/>
</dbReference>
<organism evidence="2 3">
    <name type="scientific">Chromobacterium vaccinii</name>
    <dbReference type="NCBI Taxonomy" id="1108595"/>
    <lineage>
        <taxon>Bacteria</taxon>
        <taxon>Pseudomonadati</taxon>
        <taxon>Pseudomonadota</taxon>
        <taxon>Betaproteobacteria</taxon>
        <taxon>Neisseriales</taxon>
        <taxon>Chromobacteriaceae</taxon>
        <taxon>Chromobacterium</taxon>
    </lineage>
</organism>
<evidence type="ECO:0000313" key="3">
    <source>
        <dbReference type="Proteomes" id="UP000178776"/>
    </source>
</evidence>
<dbReference type="EMBL" id="CP017707">
    <property type="protein sequence ID" value="AOZ48806.1"/>
    <property type="molecule type" value="Genomic_DNA"/>
</dbReference>
<evidence type="ECO:0000256" key="1">
    <source>
        <dbReference type="SAM" id="MobiDB-lite"/>
    </source>
</evidence>
<dbReference type="AlphaFoldDB" id="A0A1D9LBZ8"/>
<dbReference type="KEGG" id="cvc:BKX93_01545"/>
<dbReference type="RefSeq" id="WP_070978316.1">
    <property type="nucleotide sequence ID" value="NZ_CP017707.1"/>
</dbReference>
<dbReference type="GeneID" id="68839906"/>
<sequence length="136" mass="14646">MIANLSGASELISAANLLAEFVARVNSYFDQIKPRPSFAIKVKGQALIGEIAIPWEKHPGLAFTIRELSDAEADALGGRLRSSLEASIDRLGTSQPPAPNVVPIEAARKIEAEQKPIQSSSNDDREGFFGTRSVWG</sequence>
<name>A0A1D9LBZ8_9NEIS</name>
<proteinExistence type="predicted"/>
<feature type="region of interest" description="Disordered" evidence="1">
    <location>
        <begin position="112"/>
        <end position="136"/>
    </location>
</feature>
<gene>
    <name evidence="2" type="ORF">BKX93_01545</name>
</gene>
<reference evidence="2 3" key="1">
    <citation type="submission" date="2016-10" db="EMBL/GenBank/DDBJ databases">
        <title>Chromobacterium muskegensis sp. nov., an insecticidal bacterium isolated from Sphagnum bogs.</title>
        <authorList>
            <person name="Sparks M.E."/>
            <person name="Blackburn M.B."/>
            <person name="Gundersen-Rindal D.E."/>
            <person name="Mitchell A."/>
            <person name="Farrar R."/>
            <person name="Kuhar D."/>
        </authorList>
    </citation>
    <scope>NUCLEOTIDE SEQUENCE [LARGE SCALE GENOMIC DNA]</scope>
    <source>
        <strain evidence="2 3">21-1</strain>
    </source>
</reference>